<dbReference type="EMBL" id="CADCVL010000219">
    <property type="protein sequence ID" value="CAA9479288.1"/>
    <property type="molecule type" value="Genomic_DNA"/>
</dbReference>
<feature type="compositionally biased region" description="Basic and acidic residues" evidence="1">
    <location>
        <begin position="1"/>
        <end position="11"/>
    </location>
</feature>
<organism evidence="2">
    <name type="scientific">uncultured Solirubrobacteraceae bacterium</name>
    <dbReference type="NCBI Taxonomy" id="1162706"/>
    <lineage>
        <taxon>Bacteria</taxon>
        <taxon>Bacillati</taxon>
        <taxon>Actinomycetota</taxon>
        <taxon>Thermoleophilia</taxon>
        <taxon>Solirubrobacterales</taxon>
        <taxon>Solirubrobacteraceae</taxon>
        <taxon>environmental samples</taxon>
    </lineage>
</organism>
<feature type="region of interest" description="Disordered" evidence="1">
    <location>
        <begin position="168"/>
        <end position="192"/>
    </location>
</feature>
<accession>A0A6J4RRS2</accession>
<name>A0A6J4RRS2_9ACTN</name>
<dbReference type="AlphaFoldDB" id="A0A6J4RRS2"/>
<dbReference type="EC" id="6.1.1.10" evidence="2"/>
<dbReference type="GO" id="GO:0004825">
    <property type="term" value="F:methionine-tRNA ligase activity"/>
    <property type="evidence" value="ECO:0007669"/>
    <property type="project" value="UniProtKB-EC"/>
</dbReference>
<sequence>GLLRHHADLLRQRGAAPRSRLHDDRRRRDGAPHAPAGGGGLLPHRHRRARRAGRPGRRARGHHAGRAGRSQRAALPGPHAARERVQRLLHPHQRPAAQAARAGGDAARPRQRPRLQGRLRGLVLPPLRGLQDRSGDRRRQHLPDPPDPAGARERGELVLPALDLPGAAGAALRRPGRLRPTAPARQRGARLH</sequence>
<feature type="compositionally biased region" description="Low complexity" evidence="1">
    <location>
        <begin position="118"/>
        <end position="129"/>
    </location>
</feature>
<reference evidence="2" key="1">
    <citation type="submission" date="2020-02" db="EMBL/GenBank/DDBJ databases">
        <authorList>
            <person name="Meier V. D."/>
        </authorList>
    </citation>
    <scope>NUCLEOTIDE SEQUENCE</scope>
    <source>
        <strain evidence="2">AVDCRST_MAG65</strain>
    </source>
</reference>
<feature type="compositionally biased region" description="Basic residues" evidence="1">
    <location>
        <begin position="43"/>
        <end position="66"/>
    </location>
</feature>
<feature type="compositionally biased region" description="Basic and acidic residues" evidence="1">
    <location>
        <begin position="130"/>
        <end position="153"/>
    </location>
</feature>
<evidence type="ECO:0000313" key="2">
    <source>
        <dbReference type="EMBL" id="CAA9479288.1"/>
    </source>
</evidence>
<feature type="region of interest" description="Disordered" evidence="1">
    <location>
        <begin position="1"/>
        <end position="153"/>
    </location>
</feature>
<gene>
    <name evidence="2" type="ORF">AVDCRST_MAG65-1346</name>
</gene>
<feature type="non-terminal residue" evidence="2">
    <location>
        <position position="192"/>
    </location>
</feature>
<evidence type="ECO:0000256" key="1">
    <source>
        <dbReference type="SAM" id="MobiDB-lite"/>
    </source>
</evidence>
<keyword evidence="2" id="KW-0436">Ligase</keyword>
<feature type="compositionally biased region" description="Basic and acidic residues" evidence="1">
    <location>
        <begin position="20"/>
        <end position="31"/>
    </location>
</feature>
<keyword evidence="2" id="KW-0030">Aminoacyl-tRNA synthetase</keyword>
<feature type="compositionally biased region" description="Low complexity" evidence="1">
    <location>
        <begin position="168"/>
        <end position="185"/>
    </location>
</feature>
<feature type="non-terminal residue" evidence="2">
    <location>
        <position position="1"/>
    </location>
</feature>
<feature type="compositionally biased region" description="Low complexity" evidence="1">
    <location>
        <begin position="94"/>
        <end position="106"/>
    </location>
</feature>
<proteinExistence type="predicted"/>
<protein>
    <submittedName>
        <fullName evidence="2">Methionyl-tRNA synthetase</fullName>
        <ecNumber evidence="2">6.1.1.10</ecNumber>
    </submittedName>
</protein>